<feature type="region of interest" description="Disordered" evidence="1">
    <location>
        <begin position="65"/>
        <end position="124"/>
    </location>
</feature>
<proteinExistence type="predicted"/>
<dbReference type="EMBL" id="JABFOF010000009">
    <property type="protein sequence ID" value="KAG2380742.1"/>
    <property type="molecule type" value="Genomic_DNA"/>
</dbReference>
<dbReference type="Proteomes" id="UP000743370">
    <property type="component" value="Unassembled WGS sequence"/>
</dbReference>
<sequence>MSESIKRHRLQPPRMSKRLLQHQRWELYGLILHMVKSFKVLHGGASALVAEALINREMMTLIESWEKKSEDENPEESNENYENDDNDESMDDAVEVSKPSDSGDKVLEKIKDNDLNQQHKRRKE</sequence>
<feature type="compositionally biased region" description="Basic and acidic residues" evidence="1">
    <location>
        <begin position="101"/>
        <end position="114"/>
    </location>
</feature>
<comment type="caution">
    <text evidence="2">The sequence shown here is derived from an EMBL/GenBank/DDBJ whole genome shotgun (WGS) entry which is preliminary data.</text>
</comment>
<name>A0A8T0JRD3_PHAAN</name>
<reference evidence="2 3" key="1">
    <citation type="submission" date="2020-05" db="EMBL/GenBank/DDBJ databases">
        <title>Vigna angularis (adzuki bean) Var. LongXiaoDou No. 4 denovo assembly.</title>
        <authorList>
            <person name="Xiang H."/>
        </authorList>
    </citation>
    <scope>NUCLEOTIDE SEQUENCE [LARGE SCALE GENOMIC DNA]</scope>
    <source>
        <tissue evidence="2">Leaf</tissue>
    </source>
</reference>
<accession>A0A8T0JRD3</accession>
<gene>
    <name evidence="2" type="ORF">HKW66_Vig0201140</name>
</gene>
<evidence type="ECO:0000313" key="2">
    <source>
        <dbReference type="EMBL" id="KAG2380742.1"/>
    </source>
</evidence>
<organism evidence="2 3">
    <name type="scientific">Phaseolus angularis</name>
    <name type="common">Azuki bean</name>
    <name type="synonym">Vigna angularis</name>
    <dbReference type="NCBI Taxonomy" id="3914"/>
    <lineage>
        <taxon>Eukaryota</taxon>
        <taxon>Viridiplantae</taxon>
        <taxon>Streptophyta</taxon>
        <taxon>Embryophyta</taxon>
        <taxon>Tracheophyta</taxon>
        <taxon>Spermatophyta</taxon>
        <taxon>Magnoliopsida</taxon>
        <taxon>eudicotyledons</taxon>
        <taxon>Gunneridae</taxon>
        <taxon>Pentapetalae</taxon>
        <taxon>rosids</taxon>
        <taxon>fabids</taxon>
        <taxon>Fabales</taxon>
        <taxon>Fabaceae</taxon>
        <taxon>Papilionoideae</taxon>
        <taxon>50 kb inversion clade</taxon>
        <taxon>NPAAA clade</taxon>
        <taxon>indigoferoid/millettioid clade</taxon>
        <taxon>Phaseoleae</taxon>
        <taxon>Vigna</taxon>
    </lineage>
</organism>
<dbReference type="AlphaFoldDB" id="A0A8T0JRD3"/>
<protein>
    <submittedName>
        <fullName evidence="2">Uncharacterized protein</fullName>
    </submittedName>
</protein>
<evidence type="ECO:0000313" key="3">
    <source>
        <dbReference type="Proteomes" id="UP000743370"/>
    </source>
</evidence>
<evidence type="ECO:0000256" key="1">
    <source>
        <dbReference type="SAM" id="MobiDB-lite"/>
    </source>
</evidence>
<feature type="compositionally biased region" description="Acidic residues" evidence="1">
    <location>
        <begin position="72"/>
        <end position="94"/>
    </location>
</feature>